<evidence type="ECO:0000256" key="2">
    <source>
        <dbReference type="SAM" id="SignalP"/>
    </source>
</evidence>
<feature type="compositionally biased region" description="Polar residues" evidence="1">
    <location>
        <begin position="22"/>
        <end position="31"/>
    </location>
</feature>
<sequence length="81" mass="7919">MKLMIGLSIALLAWSQIAAAQNTNPTGQSKNDAGAGEKANTEGANSSTGAAAGQDGLPSAIPPGANKPSGQIDKGKGTDAR</sequence>
<dbReference type="OrthoDB" id="9867133at2"/>
<evidence type="ECO:0000256" key="1">
    <source>
        <dbReference type="SAM" id="MobiDB-lite"/>
    </source>
</evidence>
<evidence type="ECO:0000313" key="4">
    <source>
        <dbReference type="Proteomes" id="UP000236286"/>
    </source>
</evidence>
<feature type="chain" id="PRO_5014448594" evidence="2">
    <location>
        <begin position="21"/>
        <end position="81"/>
    </location>
</feature>
<evidence type="ECO:0000313" key="3">
    <source>
        <dbReference type="EMBL" id="PNG25636.1"/>
    </source>
</evidence>
<dbReference type="AlphaFoldDB" id="A0A2J7TFU9"/>
<accession>A0A2J7TFU9</accession>
<proteinExistence type="predicted"/>
<comment type="caution">
    <text evidence="3">The sequence shown here is derived from an EMBL/GenBank/DDBJ whole genome shotgun (WGS) entry which is preliminary data.</text>
</comment>
<protein>
    <submittedName>
        <fullName evidence="3">Uncharacterized protein</fullName>
    </submittedName>
</protein>
<dbReference type="RefSeq" id="WP_102844180.1">
    <property type="nucleotide sequence ID" value="NZ_PDZR01000014.1"/>
</dbReference>
<feature type="signal peptide" evidence="2">
    <location>
        <begin position="1"/>
        <end position="20"/>
    </location>
</feature>
<keyword evidence="2" id="KW-0732">Signal</keyword>
<feature type="region of interest" description="Disordered" evidence="1">
    <location>
        <begin position="22"/>
        <end position="81"/>
    </location>
</feature>
<dbReference type="Proteomes" id="UP000236286">
    <property type="component" value="Unassembled WGS sequence"/>
</dbReference>
<gene>
    <name evidence="3" type="ORF">CR492_12925</name>
</gene>
<name>A0A2J7TFU9_METSI</name>
<dbReference type="EMBL" id="PDZR01000014">
    <property type="protein sequence ID" value="PNG25636.1"/>
    <property type="molecule type" value="Genomic_DNA"/>
</dbReference>
<organism evidence="3 4">
    <name type="scientific">Methylocella silvestris</name>
    <dbReference type="NCBI Taxonomy" id="199596"/>
    <lineage>
        <taxon>Bacteria</taxon>
        <taxon>Pseudomonadati</taxon>
        <taxon>Pseudomonadota</taxon>
        <taxon>Alphaproteobacteria</taxon>
        <taxon>Hyphomicrobiales</taxon>
        <taxon>Beijerinckiaceae</taxon>
        <taxon>Methylocella</taxon>
    </lineage>
</organism>
<reference evidence="3 4" key="1">
    <citation type="submission" date="2017-10" db="EMBL/GenBank/DDBJ databases">
        <title>Genome announcement of Methylocella silvestris TVC from permafrost.</title>
        <authorList>
            <person name="Wang J."/>
            <person name="Geng K."/>
            <person name="Ul-Haque F."/>
            <person name="Crombie A.T."/>
            <person name="Street L.E."/>
            <person name="Wookey P.A."/>
            <person name="Murrell J.C."/>
            <person name="Pratscher J."/>
        </authorList>
    </citation>
    <scope>NUCLEOTIDE SEQUENCE [LARGE SCALE GENOMIC DNA]</scope>
    <source>
        <strain evidence="3 4">TVC</strain>
    </source>
</reference>